<dbReference type="EnsemblPlants" id="Pp3c7_22190V3.4">
    <property type="protein sequence ID" value="Pp3c7_22190V3.4"/>
    <property type="gene ID" value="Pp3c7_22190"/>
</dbReference>
<protein>
    <recommendedName>
        <fullName evidence="4">HMA domain-containing protein</fullName>
    </recommendedName>
</protein>
<reference evidence="2 3" key="2">
    <citation type="journal article" date="2018" name="Plant J.">
        <title>The Physcomitrella patens chromosome-scale assembly reveals moss genome structure and evolution.</title>
        <authorList>
            <person name="Lang D."/>
            <person name="Ullrich K.K."/>
            <person name="Murat F."/>
            <person name="Fuchs J."/>
            <person name="Jenkins J."/>
            <person name="Haas F.B."/>
            <person name="Piednoel M."/>
            <person name="Gundlach H."/>
            <person name="Van Bel M."/>
            <person name="Meyberg R."/>
            <person name="Vives C."/>
            <person name="Morata J."/>
            <person name="Symeonidi A."/>
            <person name="Hiss M."/>
            <person name="Muchero W."/>
            <person name="Kamisugi Y."/>
            <person name="Saleh O."/>
            <person name="Blanc G."/>
            <person name="Decker E.L."/>
            <person name="van Gessel N."/>
            <person name="Grimwood J."/>
            <person name="Hayes R.D."/>
            <person name="Graham S.W."/>
            <person name="Gunter L.E."/>
            <person name="McDaniel S.F."/>
            <person name="Hoernstein S.N.W."/>
            <person name="Larsson A."/>
            <person name="Li F.W."/>
            <person name="Perroud P.F."/>
            <person name="Phillips J."/>
            <person name="Ranjan P."/>
            <person name="Rokshar D.S."/>
            <person name="Rothfels C.J."/>
            <person name="Schneider L."/>
            <person name="Shu S."/>
            <person name="Stevenson D.W."/>
            <person name="Thummler F."/>
            <person name="Tillich M."/>
            <person name="Villarreal Aguilar J.C."/>
            <person name="Widiez T."/>
            <person name="Wong G.K."/>
            <person name="Wymore A."/>
            <person name="Zhang Y."/>
            <person name="Zimmer A.D."/>
            <person name="Quatrano R.S."/>
            <person name="Mayer K.F.X."/>
            <person name="Goodstein D."/>
            <person name="Casacuberta J.M."/>
            <person name="Vandepoele K."/>
            <person name="Reski R."/>
            <person name="Cuming A.C."/>
            <person name="Tuskan G.A."/>
            <person name="Maumus F."/>
            <person name="Salse J."/>
            <person name="Schmutz J."/>
            <person name="Rensing S.A."/>
        </authorList>
    </citation>
    <scope>NUCLEOTIDE SEQUENCE [LARGE SCALE GENOMIC DNA]</scope>
    <source>
        <strain evidence="2 3">cv. Gransden 2004</strain>
    </source>
</reference>
<dbReference type="EnsemblPlants" id="Pp3c7_22190V3.3">
    <property type="protein sequence ID" value="Pp3c7_22190V3.3"/>
    <property type="gene ID" value="Pp3c7_22190"/>
</dbReference>
<reference evidence="2 3" key="1">
    <citation type="journal article" date="2008" name="Science">
        <title>The Physcomitrella genome reveals evolutionary insights into the conquest of land by plants.</title>
        <authorList>
            <person name="Rensing S."/>
            <person name="Lang D."/>
            <person name="Zimmer A."/>
            <person name="Terry A."/>
            <person name="Salamov A."/>
            <person name="Shapiro H."/>
            <person name="Nishiyama T."/>
            <person name="Perroud P.-F."/>
            <person name="Lindquist E."/>
            <person name="Kamisugi Y."/>
            <person name="Tanahashi T."/>
            <person name="Sakakibara K."/>
            <person name="Fujita T."/>
            <person name="Oishi K."/>
            <person name="Shin-I T."/>
            <person name="Kuroki Y."/>
            <person name="Toyoda A."/>
            <person name="Suzuki Y."/>
            <person name="Hashimoto A."/>
            <person name="Yamaguchi K."/>
            <person name="Sugano A."/>
            <person name="Kohara Y."/>
            <person name="Fujiyama A."/>
            <person name="Anterola A."/>
            <person name="Aoki S."/>
            <person name="Ashton N."/>
            <person name="Barbazuk W.B."/>
            <person name="Barker E."/>
            <person name="Bennetzen J."/>
            <person name="Bezanilla M."/>
            <person name="Blankenship R."/>
            <person name="Cho S.H."/>
            <person name="Dutcher S."/>
            <person name="Estelle M."/>
            <person name="Fawcett J.A."/>
            <person name="Gundlach H."/>
            <person name="Hanada K."/>
            <person name="Heyl A."/>
            <person name="Hicks K.A."/>
            <person name="Hugh J."/>
            <person name="Lohr M."/>
            <person name="Mayer K."/>
            <person name="Melkozernov A."/>
            <person name="Murata T."/>
            <person name="Nelson D."/>
            <person name="Pils B."/>
            <person name="Prigge M."/>
            <person name="Reiss B."/>
            <person name="Renner T."/>
            <person name="Rombauts S."/>
            <person name="Rushton P."/>
            <person name="Sanderfoot A."/>
            <person name="Schween G."/>
            <person name="Shiu S.-H."/>
            <person name="Stueber K."/>
            <person name="Theodoulou F.L."/>
            <person name="Tu H."/>
            <person name="Van de Peer Y."/>
            <person name="Verrier P.J."/>
            <person name="Waters E."/>
            <person name="Wood A."/>
            <person name="Yang L."/>
            <person name="Cove D."/>
            <person name="Cuming A."/>
            <person name="Hasebe M."/>
            <person name="Lucas S."/>
            <person name="Mishler D.B."/>
            <person name="Reski R."/>
            <person name="Grigoriev I."/>
            <person name="Quatrano R.S."/>
            <person name="Boore J.L."/>
        </authorList>
    </citation>
    <scope>NUCLEOTIDE SEQUENCE [LARGE SCALE GENOMIC DNA]</scope>
    <source>
        <strain evidence="2 3">cv. Gransden 2004</strain>
    </source>
</reference>
<organism evidence="2 3">
    <name type="scientific">Physcomitrium patens</name>
    <name type="common">Spreading-leaved earth moss</name>
    <name type="synonym">Physcomitrella patens</name>
    <dbReference type="NCBI Taxonomy" id="3218"/>
    <lineage>
        <taxon>Eukaryota</taxon>
        <taxon>Viridiplantae</taxon>
        <taxon>Streptophyta</taxon>
        <taxon>Embryophyta</taxon>
        <taxon>Bryophyta</taxon>
        <taxon>Bryophytina</taxon>
        <taxon>Bryopsida</taxon>
        <taxon>Funariidae</taxon>
        <taxon>Funariales</taxon>
        <taxon>Funariaceae</taxon>
        <taxon>Physcomitrium</taxon>
    </lineage>
</organism>
<accession>A0A7I4EJ35</accession>
<gene>
    <name evidence="2" type="primary">LOC112284543</name>
</gene>
<proteinExistence type="predicted"/>
<dbReference type="PANTHER" id="PTHR22814:SF336">
    <property type="entry name" value="HEAVY METAL-ASSOCIATED ISOPRENYLATED PLANT PROTEIN 23"/>
    <property type="match status" value="1"/>
</dbReference>
<dbReference type="GO" id="GO:0046872">
    <property type="term" value="F:metal ion binding"/>
    <property type="evidence" value="ECO:0007669"/>
    <property type="project" value="UniProtKB-KW"/>
</dbReference>
<dbReference type="PANTHER" id="PTHR22814">
    <property type="entry name" value="COPPER TRANSPORT PROTEIN ATOX1-RELATED"/>
    <property type="match status" value="1"/>
</dbReference>
<name>A0A7I4EJ35_PHYPA</name>
<dbReference type="EMBL" id="ABEU02000007">
    <property type="status" value="NOT_ANNOTATED_CDS"/>
    <property type="molecule type" value="Genomic_DNA"/>
</dbReference>
<dbReference type="Gene3D" id="3.30.70.100">
    <property type="match status" value="1"/>
</dbReference>
<sequence length="184" mass="20616">MCELCGTSINMDCPCGPCPGQPVYAKDIKDVPAWAKQHHEWPVATEVAKLKKLEVEVQMCCSVCEQKVREAVYEVFEYTIDRPNNRLTVYECPSGGPDHKKLLKALKKAVGKKAKILEPKAEPEPNSPNPESCRCPSSVMVPWPPPCIVLCPPFITNPYYLHHPTVCYNCFMYPNVACDSCGRM</sequence>
<keyword evidence="1" id="KW-0479">Metal-binding</keyword>
<dbReference type="Proteomes" id="UP000006727">
    <property type="component" value="Chromosome 7"/>
</dbReference>
<evidence type="ECO:0000313" key="3">
    <source>
        <dbReference type="Proteomes" id="UP000006727"/>
    </source>
</evidence>
<keyword evidence="3" id="KW-1185">Reference proteome</keyword>
<evidence type="ECO:0008006" key="4">
    <source>
        <dbReference type="Google" id="ProtNLM"/>
    </source>
</evidence>
<dbReference type="SUPFAM" id="SSF55008">
    <property type="entry name" value="HMA, heavy metal-associated domain"/>
    <property type="match status" value="1"/>
</dbReference>
<dbReference type="Gramene" id="Pp3c7_22190V3.3">
    <property type="protein sequence ID" value="Pp3c7_22190V3.3"/>
    <property type="gene ID" value="Pp3c7_22190"/>
</dbReference>
<dbReference type="InterPro" id="IPR036163">
    <property type="entry name" value="HMA_dom_sf"/>
</dbReference>
<evidence type="ECO:0000256" key="1">
    <source>
        <dbReference type="ARBA" id="ARBA00022723"/>
    </source>
</evidence>
<dbReference type="Gramene" id="Pp3c7_22190V3.4">
    <property type="protein sequence ID" value="Pp3c7_22190V3.4"/>
    <property type="gene ID" value="Pp3c7_22190"/>
</dbReference>
<dbReference type="AlphaFoldDB" id="A0A7I4EJ35"/>
<evidence type="ECO:0000313" key="2">
    <source>
        <dbReference type="EnsemblPlants" id="Pp3c7_22190V3.3"/>
    </source>
</evidence>
<reference evidence="2" key="3">
    <citation type="submission" date="2020-12" db="UniProtKB">
        <authorList>
            <consortium name="EnsemblPlants"/>
        </authorList>
    </citation>
    <scope>IDENTIFICATION</scope>
</reference>